<dbReference type="InterPro" id="IPR050596">
    <property type="entry name" value="AspAT/PAT-like"/>
</dbReference>
<proteinExistence type="inferred from homology"/>
<dbReference type="InterPro" id="IPR015422">
    <property type="entry name" value="PyrdxlP-dep_Trfase_small"/>
</dbReference>
<keyword evidence="3 6" id="KW-0032">Aminotransferase</keyword>
<evidence type="ECO:0000256" key="5">
    <source>
        <dbReference type="ARBA" id="ARBA00022898"/>
    </source>
</evidence>
<evidence type="ECO:0000256" key="1">
    <source>
        <dbReference type="ARBA" id="ARBA00001933"/>
    </source>
</evidence>
<feature type="domain" description="Aminotransferase class I/classII large" evidence="7">
    <location>
        <begin position="31"/>
        <end position="391"/>
    </location>
</feature>
<evidence type="ECO:0000256" key="3">
    <source>
        <dbReference type="ARBA" id="ARBA00022576"/>
    </source>
</evidence>
<protein>
    <recommendedName>
        <fullName evidence="6">Aminotransferase</fullName>
        <ecNumber evidence="6">2.6.1.-</ecNumber>
    </recommendedName>
</protein>
<dbReference type="GO" id="GO:0004069">
    <property type="term" value="F:L-aspartate:2-oxoglutarate aminotransferase activity"/>
    <property type="evidence" value="ECO:0007669"/>
    <property type="project" value="UniProtKB-EC"/>
</dbReference>
<comment type="cofactor">
    <cofactor evidence="1 6">
        <name>pyridoxal 5'-phosphate</name>
        <dbReference type="ChEBI" id="CHEBI:597326"/>
    </cofactor>
</comment>
<dbReference type="SUPFAM" id="SSF53383">
    <property type="entry name" value="PLP-dependent transferases"/>
    <property type="match status" value="1"/>
</dbReference>
<keyword evidence="4 6" id="KW-0808">Transferase</keyword>
<gene>
    <name evidence="8" type="primary">aspC</name>
    <name evidence="8" type="ORF">NSPWAT_2842</name>
</gene>
<sequence>MKFSQRIQNIKPSMTLAITAKANAMKAQGDNVIGFGAGEPDFGTPENIKQAAIDAIHNNDTYYTPVGGTDKLKDAIIEKFKRDNGLTYARDQVIVSCGAKHSFYNLAMVLWDQGDEVIIPAPYWVSYPEMVTVADATPVIVETEQSNDFKITPEQLQAAITPQSRAVVINSPSNPTGSAYTRTELEALAEVALKNKLMVVSDEIYEKIVFDGFEHVSVASFSEEMRKNTVVINGASKCFAMTGWRIGYLAAEADIVKAVNKIQGQSTSNPTSIAQAACVEALAGAKTETAIASMVDAFTQRRNVLMDRYAAIDGVTCYKPVGSFYSFPDFSAYYGRTYQGKTLNGSLDIADFLLEEAKVAVVPGIAFGADANMRLSFATSLQNIEEGLDRIQKALGSL</sequence>
<comment type="similarity">
    <text evidence="2 6">Belongs to the class-I pyridoxal-phosphate-dependent aminotransferase family.</text>
</comment>
<dbReference type="Gene3D" id="3.40.640.10">
    <property type="entry name" value="Type I PLP-dependent aspartate aminotransferase-like (Major domain)"/>
    <property type="match status" value="1"/>
</dbReference>
<dbReference type="InterPro" id="IPR004838">
    <property type="entry name" value="NHTrfase_class1_PyrdxlP-BS"/>
</dbReference>
<evidence type="ECO:0000256" key="2">
    <source>
        <dbReference type="ARBA" id="ARBA00007441"/>
    </source>
</evidence>
<dbReference type="InterPro" id="IPR015421">
    <property type="entry name" value="PyrdxlP-dep_Trfase_major"/>
</dbReference>
<dbReference type="Pfam" id="PF00155">
    <property type="entry name" value="Aminotran_1_2"/>
    <property type="match status" value="1"/>
</dbReference>
<dbReference type="Proteomes" id="UP001157733">
    <property type="component" value="Chromosome"/>
</dbReference>
<dbReference type="PROSITE" id="PS00105">
    <property type="entry name" value="AA_TRANSFER_CLASS_1"/>
    <property type="match status" value="1"/>
</dbReference>
<evidence type="ECO:0000313" key="9">
    <source>
        <dbReference type="Proteomes" id="UP001157733"/>
    </source>
</evidence>
<dbReference type="PRINTS" id="PR00753">
    <property type="entry name" value="ACCSYNTHASE"/>
</dbReference>
<keyword evidence="9" id="KW-1185">Reference proteome</keyword>
<dbReference type="InterPro" id="IPR015424">
    <property type="entry name" value="PyrdxlP-dep_Trfase"/>
</dbReference>
<evidence type="ECO:0000256" key="4">
    <source>
        <dbReference type="ARBA" id="ARBA00022679"/>
    </source>
</evidence>
<dbReference type="PANTHER" id="PTHR46383">
    <property type="entry name" value="ASPARTATE AMINOTRANSFERASE"/>
    <property type="match status" value="1"/>
</dbReference>
<evidence type="ECO:0000313" key="8">
    <source>
        <dbReference type="EMBL" id="CAI2719698.1"/>
    </source>
</evidence>
<dbReference type="EC" id="2.6.1.-" evidence="6"/>
<dbReference type="PANTHER" id="PTHR46383:SF1">
    <property type="entry name" value="ASPARTATE AMINOTRANSFERASE"/>
    <property type="match status" value="1"/>
</dbReference>
<reference evidence="8 9" key="1">
    <citation type="submission" date="2022-09" db="EMBL/GenBank/DDBJ databases">
        <authorList>
            <person name="Kop L."/>
        </authorList>
    </citation>
    <scope>NUCLEOTIDE SEQUENCE [LARGE SCALE GENOMIC DNA]</scope>
    <source>
        <strain evidence="8 9">347</strain>
    </source>
</reference>
<dbReference type="RefSeq" id="WP_282012511.1">
    <property type="nucleotide sequence ID" value="NZ_OX336137.1"/>
</dbReference>
<keyword evidence="5" id="KW-0663">Pyridoxal phosphate</keyword>
<dbReference type="EMBL" id="OX336137">
    <property type="protein sequence ID" value="CAI2719698.1"/>
    <property type="molecule type" value="Genomic_DNA"/>
</dbReference>
<organism evidence="8 9">
    <name type="scientific">Nitrospina watsonii</name>
    <dbReference type="NCBI Taxonomy" id="1323948"/>
    <lineage>
        <taxon>Bacteria</taxon>
        <taxon>Pseudomonadati</taxon>
        <taxon>Nitrospinota/Tectimicrobiota group</taxon>
        <taxon>Nitrospinota</taxon>
        <taxon>Nitrospinia</taxon>
        <taxon>Nitrospinales</taxon>
        <taxon>Nitrospinaceae</taxon>
        <taxon>Nitrospina</taxon>
    </lineage>
</organism>
<evidence type="ECO:0000256" key="6">
    <source>
        <dbReference type="RuleBase" id="RU000481"/>
    </source>
</evidence>
<accession>A0ABM9HH73</accession>
<evidence type="ECO:0000259" key="7">
    <source>
        <dbReference type="Pfam" id="PF00155"/>
    </source>
</evidence>
<name>A0ABM9HH73_9BACT</name>
<dbReference type="CDD" id="cd00609">
    <property type="entry name" value="AAT_like"/>
    <property type="match status" value="1"/>
</dbReference>
<dbReference type="InterPro" id="IPR004839">
    <property type="entry name" value="Aminotransferase_I/II_large"/>
</dbReference>
<dbReference type="Gene3D" id="3.90.1150.10">
    <property type="entry name" value="Aspartate Aminotransferase, domain 1"/>
    <property type="match status" value="1"/>
</dbReference>